<dbReference type="GO" id="GO:0005634">
    <property type="term" value="C:nucleus"/>
    <property type="evidence" value="ECO:0007669"/>
    <property type="project" value="TreeGrafter"/>
</dbReference>
<evidence type="ECO:0000256" key="1">
    <source>
        <dbReference type="ARBA" id="ARBA00023125"/>
    </source>
</evidence>
<dbReference type="Proteomes" id="UP001458880">
    <property type="component" value="Unassembled WGS sequence"/>
</dbReference>
<organism evidence="3 4">
    <name type="scientific">Popillia japonica</name>
    <name type="common">Japanese beetle</name>
    <dbReference type="NCBI Taxonomy" id="7064"/>
    <lineage>
        <taxon>Eukaryota</taxon>
        <taxon>Metazoa</taxon>
        <taxon>Ecdysozoa</taxon>
        <taxon>Arthropoda</taxon>
        <taxon>Hexapoda</taxon>
        <taxon>Insecta</taxon>
        <taxon>Pterygota</taxon>
        <taxon>Neoptera</taxon>
        <taxon>Endopterygota</taxon>
        <taxon>Coleoptera</taxon>
        <taxon>Polyphaga</taxon>
        <taxon>Scarabaeiformia</taxon>
        <taxon>Scarabaeidae</taxon>
        <taxon>Rutelinae</taxon>
        <taxon>Popillia</taxon>
    </lineage>
</organism>
<dbReference type="InterPro" id="IPR050863">
    <property type="entry name" value="CenT-Element_Derived"/>
</dbReference>
<dbReference type="PANTHER" id="PTHR19303">
    <property type="entry name" value="TRANSPOSON"/>
    <property type="match status" value="1"/>
</dbReference>
<dbReference type="InterPro" id="IPR006600">
    <property type="entry name" value="HTH_CenpB_DNA-bd_dom"/>
</dbReference>
<comment type="caution">
    <text evidence="3">The sequence shown here is derived from an EMBL/GenBank/DDBJ whole genome shotgun (WGS) entry which is preliminary data.</text>
</comment>
<evidence type="ECO:0000313" key="3">
    <source>
        <dbReference type="EMBL" id="KAK9731067.1"/>
    </source>
</evidence>
<accession>A0AAW1LAX3</accession>
<dbReference type="AlphaFoldDB" id="A0AAW1LAX3"/>
<gene>
    <name evidence="3" type="ORF">QE152_g14004</name>
</gene>
<proteinExistence type="predicted"/>
<reference evidence="3 4" key="1">
    <citation type="journal article" date="2024" name="BMC Genomics">
        <title>De novo assembly and annotation of Popillia japonica's genome with initial clues to its potential as an invasive pest.</title>
        <authorList>
            <person name="Cucini C."/>
            <person name="Boschi S."/>
            <person name="Funari R."/>
            <person name="Cardaioli E."/>
            <person name="Iannotti N."/>
            <person name="Marturano G."/>
            <person name="Paoli F."/>
            <person name="Bruttini M."/>
            <person name="Carapelli A."/>
            <person name="Frati F."/>
            <person name="Nardi F."/>
        </authorList>
    </citation>
    <scope>NUCLEOTIDE SEQUENCE [LARGE SCALE GENOMIC DNA]</scope>
    <source>
        <strain evidence="3">DMR45628</strain>
    </source>
</reference>
<evidence type="ECO:0000259" key="2">
    <source>
        <dbReference type="Pfam" id="PF03221"/>
    </source>
</evidence>
<dbReference type="EMBL" id="JASPKY010000138">
    <property type="protein sequence ID" value="KAK9731067.1"/>
    <property type="molecule type" value="Genomic_DNA"/>
</dbReference>
<name>A0AAW1LAX3_POPJA</name>
<dbReference type="Gene3D" id="1.10.10.60">
    <property type="entry name" value="Homeodomain-like"/>
    <property type="match status" value="1"/>
</dbReference>
<keyword evidence="1 3" id="KW-0238">DNA-binding</keyword>
<evidence type="ECO:0000313" key="4">
    <source>
        <dbReference type="Proteomes" id="UP001458880"/>
    </source>
</evidence>
<feature type="domain" description="HTH CENPB-type" evidence="2">
    <location>
        <begin position="142"/>
        <end position="182"/>
    </location>
</feature>
<keyword evidence="4" id="KW-1185">Reference proteome</keyword>
<protein>
    <submittedName>
        <fullName evidence="3">Tc5 transposase DNA-binding domain</fullName>
    </submittedName>
</protein>
<dbReference type="PANTHER" id="PTHR19303:SF73">
    <property type="entry name" value="PROTEIN PDC2"/>
    <property type="match status" value="1"/>
</dbReference>
<dbReference type="Pfam" id="PF03221">
    <property type="entry name" value="HTH_Tnp_Tc5"/>
    <property type="match status" value="1"/>
</dbReference>
<sequence length="286" mass="32345">MPRIPPLDICFIEFSDTERPINDIDEEDIDENVLNDTYPQDVPGRLELHSSEIPVECSSSQAILELHSSEIPVECSSSQASSAVKLPPSKRPTLKNRKHIKTTSDWPDKKHLLYRLLHTRMNRSLVEWATIDEGNPTEPKTQRSTGIPITGPILQAKAIDFGKLLGLESWIKRFRNRHSIAGGTVSDESASVSESTNEEWLKNRFAELRKNYTDEQIFNADETELSYKMTANKTLKFKGEKCSGDKMSKDRVPVLVVANMTGTIKKTACHLEKIWKNQTIPDILKA</sequence>
<dbReference type="GO" id="GO:0003677">
    <property type="term" value="F:DNA binding"/>
    <property type="evidence" value="ECO:0007669"/>
    <property type="project" value="UniProtKB-KW"/>
</dbReference>